<dbReference type="PANTHER" id="PTHR31793:SF2">
    <property type="entry name" value="BLR1345 PROTEIN"/>
    <property type="match status" value="1"/>
</dbReference>
<dbReference type="Gene3D" id="3.10.129.10">
    <property type="entry name" value="Hotdog Thioesterase"/>
    <property type="match status" value="1"/>
</dbReference>
<dbReference type="Proteomes" id="UP001209654">
    <property type="component" value="Unassembled WGS sequence"/>
</dbReference>
<sequence length="156" mass="17032">MSSAAAGVLPAYRCRVQPEWIDYNGHMSEAFYVLVFGFATDQVMEQLGMDEEYRRSTGCSLYTVEAHIRYLAETGLDAELTVTSRIVAAGPKKLHLAHEMRSGETLVSTEELLTLHVDQQSGRSTGFTPSVMDTITSFLPGPGEPAPGWTGRTVSS</sequence>
<protein>
    <submittedName>
        <fullName evidence="1">4-hydroxybenzoyl-CoA thioesterase</fullName>
    </submittedName>
</protein>
<dbReference type="RefSeq" id="WP_264794098.1">
    <property type="nucleotide sequence ID" value="NZ_BRVS01000001.1"/>
</dbReference>
<comment type="caution">
    <text evidence="1">The sequence shown here is derived from an EMBL/GenBank/DDBJ whole genome shotgun (WGS) entry which is preliminary data.</text>
</comment>
<dbReference type="Pfam" id="PF13279">
    <property type="entry name" value="4HBT_2"/>
    <property type="match status" value="1"/>
</dbReference>
<dbReference type="InterPro" id="IPR050563">
    <property type="entry name" value="4-hydroxybenzoyl-CoA_TE"/>
</dbReference>
<accession>A0ABQ5MPM7</accession>
<dbReference type="CDD" id="cd00586">
    <property type="entry name" value="4HBT"/>
    <property type="match status" value="1"/>
</dbReference>
<name>A0ABQ5MPM7_9MICC</name>
<proteinExistence type="predicted"/>
<dbReference type="InterPro" id="IPR029069">
    <property type="entry name" value="HotDog_dom_sf"/>
</dbReference>
<dbReference type="EMBL" id="BRVS01000001">
    <property type="protein sequence ID" value="GLB65938.1"/>
    <property type="molecule type" value="Genomic_DNA"/>
</dbReference>
<reference evidence="1 2" key="1">
    <citation type="journal article" date="2023" name="Int. J. Syst. Evol. Microbiol.">
        <title>Arthrobacter mangrovi sp. nov., an actinobacterium isolated from the rhizosphere of a mangrove.</title>
        <authorList>
            <person name="Hamada M."/>
            <person name="Saitou S."/>
            <person name="Enomoto N."/>
            <person name="Nanri K."/>
            <person name="Hidaka K."/>
            <person name="Miura T."/>
            <person name="Tamura T."/>
        </authorList>
    </citation>
    <scope>NUCLEOTIDE SEQUENCE [LARGE SCALE GENOMIC DNA]</scope>
    <source>
        <strain evidence="1 2">NBRC 112813</strain>
    </source>
</reference>
<evidence type="ECO:0000313" key="2">
    <source>
        <dbReference type="Proteomes" id="UP001209654"/>
    </source>
</evidence>
<gene>
    <name evidence="1" type="ORF">AHIS1636_03770</name>
</gene>
<keyword evidence="2" id="KW-1185">Reference proteome</keyword>
<organism evidence="1 2">
    <name type="scientific">Arthrobacter mangrovi</name>
    <dbReference type="NCBI Taxonomy" id="2966350"/>
    <lineage>
        <taxon>Bacteria</taxon>
        <taxon>Bacillati</taxon>
        <taxon>Actinomycetota</taxon>
        <taxon>Actinomycetes</taxon>
        <taxon>Micrococcales</taxon>
        <taxon>Micrococcaceae</taxon>
        <taxon>Arthrobacter</taxon>
    </lineage>
</organism>
<dbReference type="SUPFAM" id="SSF54637">
    <property type="entry name" value="Thioesterase/thiol ester dehydrase-isomerase"/>
    <property type="match status" value="1"/>
</dbReference>
<dbReference type="PANTHER" id="PTHR31793">
    <property type="entry name" value="4-HYDROXYBENZOYL-COA THIOESTERASE FAMILY MEMBER"/>
    <property type="match status" value="1"/>
</dbReference>
<evidence type="ECO:0000313" key="1">
    <source>
        <dbReference type="EMBL" id="GLB65938.1"/>
    </source>
</evidence>